<dbReference type="SUPFAM" id="SSF50475">
    <property type="entry name" value="FMN-binding split barrel"/>
    <property type="match status" value="1"/>
</dbReference>
<proteinExistence type="predicted"/>
<evidence type="ECO:0000313" key="1">
    <source>
        <dbReference type="EMBL" id="KAK8961463.1"/>
    </source>
</evidence>
<dbReference type="Proteomes" id="UP001412067">
    <property type="component" value="Unassembled WGS sequence"/>
</dbReference>
<sequence length="308" mass="34991">MKGNLVLLPFAERCKNILAANCQAYLNTIKADAKGSKDDIHTSRIHYMFRKGKPYIWVKEDDLHNVNVIIDERSSLSVAAVFPGPLMRLLKSMGKVGLCTVFSFEAFVHDNGCISTFGEGLQQRLEKEQNYASHCSYAVSAVLSSASINCKSRIKLFEEILHQRSNYVAYRFNVRSCNYIDGGGKIHEVEMKDFDVPKADFLFPFTEKLIDGINQSQERRRALMLFCLEYYNAHARDALMFSVDQFGFDVLAKVPESTTSNAQSLQYIWKEFRFTFKEKVADVEALCALLMGMEEEVLQSVRSYSGLA</sequence>
<organism evidence="1 2">
    <name type="scientific">Platanthera guangdongensis</name>
    <dbReference type="NCBI Taxonomy" id="2320717"/>
    <lineage>
        <taxon>Eukaryota</taxon>
        <taxon>Viridiplantae</taxon>
        <taxon>Streptophyta</taxon>
        <taxon>Embryophyta</taxon>
        <taxon>Tracheophyta</taxon>
        <taxon>Spermatophyta</taxon>
        <taxon>Magnoliopsida</taxon>
        <taxon>Liliopsida</taxon>
        <taxon>Asparagales</taxon>
        <taxon>Orchidaceae</taxon>
        <taxon>Orchidoideae</taxon>
        <taxon>Orchideae</taxon>
        <taxon>Orchidinae</taxon>
        <taxon>Platanthera</taxon>
    </lineage>
</organism>
<dbReference type="PANTHER" id="PTHR37375">
    <property type="entry name" value="EXPRESSED PROTEIN"/>
    <property type="match status" value="1"/>
</dbReference>
<name>A0ABR2MER4_9ASPA</name>
<comment type="caution">
    <text evidence="1">The sequence shown here is derived from an EMBL/GenBank/DDBJ whole genome shotgun (WGS) entry which is preliminary data.</text>
</comment>
<reference evidence="1 2" key="1">
    <citation type="journal article" date="2022" name="Nat. Plants">
        <title>Genomes of leafy and leafless Platanthera orchids illuminate the evolution of mycoheterotrophy.</title>
        <authorList>
            <person name="Li M.H."/>
            <person name="Liu K.W."/>
            <person name="Li Z."/>
            <person name="Lu H.C."/>
            <person name="Ye Q.L."/>
            <person name="Zhang D."/>
            <person name="Wang J.Y."/>
            <person name="Li Y.F."/>
            <person name="Zhong Z.M."/>
            <person name="Liu X."/>
            <person name="Yu X."/>
            <person name="Liu D.K."/>
            <person name="Tu X.D."/>
            <person name="Liu B."/>
            <person name="Hao Y."/>
            <person name="Liao X.Y."/>
            <person name="Jiang Y.T."/>
            <person name="Sun W.H."/>
            <person name="Chen J."/>
            <person name="Chen Y.Q."/>
            <person name="Ai Y."/>
            <person name="Zhai J.W."/>
            <person name="Wu S.S."/>
            <person name="Zhou Z."/>
            <person name="Hsiao Y.Y."/>
            <person name="Wu W.L."/>
            <person name="Chen Y.Y."/>
            <person name="Lin Y.F."/>
            <person name="Hsu J.L."/>
            <person name="Li C.Y."/>
            <person name="Wang Z.W."/>
            <person name="Zhao X."/>
            <person name="Zhong W.Y."/>
            <person name="Ma X.K."/>
            <person name="Ma L."/>
            <person name="Huang J."/>
            <person name="Chen G.Z."/>
            <person name="Huang M.Z."/>
            <person name="Huang L."/>
            <person name="Peng D.H."/>
            <person name="Luo Y.B."/>
            <person name="Zou S.Q."/>
            <person name="Chen S.P."/>
            <person name="Lan S."/>
            <person name="Tsai W.C."/>
            <person name="Van de Peer Y."/>
            <person name="Liu Z.J."/>
        </authorList>
    </citation>
    <scope>NUCLEOTIDE SEQUENCE [LARGE SCALE GENOMIC DNA]</scope>
    <source>
        <strain evidence="1">Lor288</strain>
    </source>
</reference>
<dbReference type="Gene3D" id="3.20.180.10">
    <property type="entry name" value="PNP-oxidase-like"/>
    <property type="match status" value="1"/>
</dbReference>
<accession>A0ABR2MER4</accession>
<dbReference type="EMBL" id="JBBWWR010000009">
    <property type="protein sequence ID" value="KAK8961463.1"/>
    <property type="molecule type" value="Genomic_DNA"/>
</dbReference>
<gene>
    <name evidence="1" type="ORF">KSP40_PGU009004</name>
</gene>
<dbReference type="InterPro" id="IPR037119">
    <property type="entry name" value="Haem_oxidase_HugZ-like_sf"/>
</dbReference>
<dbReference type="PANTHER" id="PTHR37375:SF1">
    <property type="entry name" value="DUF2470 DOMAIN-CONTAINING PROTEIN"/>
    <property type="match status" value="1"/>
</dbReference>
<evidence type="ECO:0000313" key="2">
    <source>
        <dbReference type="Proteomes" id="UP001412067"/>
    </source>
</evidence>
<keyword evidence="2" id="KW-1185">Reference proteome</keyword>
<protein>
    <submittedName>
        <fullName evidence="1">Uncharacterized protein</fullName>
    </submittedName>
</protein>